<feature type="region of interest" description="Disordered" evidence="1">
    <location>
        <begin position="43"/>
        <end position="70"/>
    </location>
</feature>
<name>A0ABU5YI39_9MYCO</name>
<gene>
    <name evidence="3" type="ORF">KV112_07095</name>
</gene>
<evidence type="ECO:0000259" key="2">
    <source>
        <dbReference type="Pfam" id="PF18914"/>
    </source>
</evidence>
<protein>
    <submittedName>
        <fullName evidence="3">DUF5666 domain-containing protein</fullName>
    </submittedName>
</protein>
<evidence type="ECO:0000313" key="3">
    <source>
        <dbReference type="EMBL" id="MEB3049496.1"/>
    </source>
</evidence>
<accession>A0ABU5YI39</accession>
<evidence type="ECO:0000313" key="4">
    <source>
        <dbReference type="Proteomes" id="UP001299046"/>
    </source>
</evidence>
<dbReference type="RefSeq" id="WP_224863501.1">
    <property type="nucleotide sequence ID" value="NZ_JAYJJT010000006.1"/>
</dbReference>
<feature type="domain" description="DUF5666" evidence="2">
    <location>
        <begin position="72"/>
        <end position="126"/>
    </location>
</feature>
<feature type="domain" description="DUF5666" evidence="2">
    <location>
        <begin position="167"/>
        <end position="236"/>
    </location>
</feature>
<organism evidence="3 4">
    <name type="scientific">[Mycobacterium] zoologicum</name>
    <dbReference type="NCBI Taxonomy" id="2872311"/>
    <lineage>
        <taxon>Bacteria</taxon>
        <taxon>Bacillati</taxon>
        <taxon>Actinomycetota</taxon>
        <taxon>Actinomycetes</taxon>
        <taxon>Mycobacteriales</taxon>
        <taxon>Mycobacteriaceae</taxon>
        <taxon>Mycolicibacter</taxon>
    </lineage>
</organism>
<proteinExistence type="predicted"/>
<dbReference type="Proteomes" id="UP001299046">
    <property type="component" value="Unassembled WGS sequence"/>
</dbReference>
<evidence type="ECO:0000256" key="1">
    <source>
        <dbReference type="SAM" id="MobiDB-lite"/>
    </source>
</evidence>
<dbReference type="EMBL" id="JAYJJT010000006">
    <property type="protein sequence ID" value="MEB3049496.1"/>
    <property type="molecule type" value="Genomic_DNA"/>
</dbReference>
<keyword evidence="4" id="KW-1185">Reference proteome</keyword>
<dbReference type="InterPro" id="IPR043724">
    <property type="entry name" value="DUF5666"/>
</dbReference>
<reference evidence="3 4" key="1">
    <citation type="submission" date="2023-12" db="EMBL/GenBank/DDBJ databases">
        <title>Description of new species of Mycobacterium terrae complex isolated from sewage at the Sao Paulo Zoological Park Foundation in Brazil.</title>
        <authorList>
            <person name="Romagnoli C.L."/>
            <person name="Conceicao E.C."/>
            <person name="Machado E."/>
            <person name="Barreto L.B.P.F."/>
            <person name="Sharma A."/>
            <person name="Silva N.M."/>
            <person name="Marques L.E."/>
            <person name="Juliana M.A."/>
            <person name="Lourenco M.C.S."/>
            <person name="Digiampietri L.A."/>
            <person name="Suffys P.N."/>
            <person name="Viana-Niero C."/>
        </authorList>
    </citation>
    <scope>NUCLEOTIDE SEQUENCE [LARGE SCALE GENOMIC DNA]</scope>
    <source>
        <strain evidence="3 4">MYC123</strain>
    </source>
</reference>
<comment type="caution">
    <text evidence="3">The sequence shown here is derived from an EMBL/GenBank/DDBJ whole genome shotgun (WGS) entry which is preliminary data.</text>
</comment>
<dbReference type="Pfam" id="PF18914">
    <property type="entry name" value="DUF5666"/>
    <property type="match status" value="2"/>
</dbReference>
<sequence>MIWPKRPTDERMSMHLTFEPARLAGFAILAVAAATTLSVGACSSSKDASSSKDEKSPATSSPAAAKHQGSVRGLIASVSGNSVQVTQKTGATTVDISPSTKVIEYVNAQLTDVAAGNCVKVNFKPAPAPGRAGTAVAVQLNPPGSGGNCPQPKAEEAGAPGTVQSVTGTVASVAGDTISVTATDAHGSPSQTDVTVTEQTHYSKGAPATSEAIVQGKCINAWGTKDGGGKVQAQGINLAPAENGECPQFGVKG</sequence>